<dbReference type="RefSeq" id="WP_161340500.1">
    <property type="nucleotide sequence ID" value="NZ_JBHSDG010000003.1"/>
</dbReference>
<sequence length="234" mass="24130">MQTTIRATRRKFLSIVGAGALVLGSGSLALAGDAQDQMVEKAKFTITDLAAKPDMEQFRRLLAVSKGVIVFPQVLKAGFFLGGAGGGGVLLGRDEAGNWSSPAFYKMGQGSIGLQFGAQVNELVLVIMTEKGLQAIINNQVKLGGDLSAAVGPVGTTLGASTTTNLKADVFSFAISKGLFIGASVEGSVLTSNAEANQSYYGQPVTSQQIVIERTVSNAQADGLKTALTAAEAK</sequence>
<feature type="domain" description="Ysc84 actin-binding" evidence="2">
    <location>
        <begin position="109"/>
        <end position="231"/>
    </location>
</feature>
<dbReference type="Proteomes" id="UP000445696">
    <property type="component" value="Unassembled WGS sequence"/>
</dbReference>
<dbReference type="InterPro" id="IPR007461">
    <property type="entry name" value="Ysc84_actin-binding"/>
</dbReference>
<dbReference type="AlphaFoldDB" id="A0A845MJC6"/>
<comment type="caution">
    <text evidence="3">The sequence shown here is derived from an EMBL/GenBank/DDBJ whole genome shotgun (WGS) entry which is preliminary data.</text>
</comment>
<evidence type="ECO:0000313" key="3">
    <source>
        <dbReference type="EMBL" id="MZR24038.1"/>
    </source>
</evidence>
<protein>
    <recommendedName>
        <fullName evidence="2">Ysc84 actin-binding domain-containing protein</fullName>
    </recommendedName>
</protein>
<dbReference type="GO" id="GO:0035091">
    <property type="term" value="F:phosphatidylinositol binding"/>
    <property type="evidence" value="ECO:0007669"/>
    <property type="project" value="TreeGrafter"/>
</dbReference>
<gene>
    <name evidence="3" type="ORF">GQF03_17020</name>
</gene>
<proteinExistence type="predicted"/>
<dbReference type="PROSITE" id="PS51318">
    <property type="entry name" value="TAT"/>
    <property type="match status" value="1"/>
</dbReference>
<organism evidence="3 4">
    <name type="scientific">Sneathiella chungangensis</name>
    <dbReference type="NCBI Taxonomy" id="1418234"/>
    <lineage>
        <taxon>Bacteria</taxon>
        <taxon>Pseudomonadati</taxon>
        <taxon>Pseudomonadota</taxon>
        <taxon>Alphaproteobacteria</taxon>
        <taxon>Sneathiellales</taxon>
        <taxon>Sneathiellaceae</taxon>
        <taxon>Sneathiella</taxon>
    </lineage>
</organism>
<feature type="chain" id="PRO_5032490964" description="Ysc84 actin-binding domain-containing protein" evidence="1">
    <location>
        <begin position="32"/>
        <end position="234"/>
    </location>
</feature>
<name>A0A845MJC6_9PROT</name>
<dbReference type="InterPro" id="IPR051702">
    <property type="entry name" value="SH3_domain_YSC84-like"/>
</dbReference>
<dbReference type="Pfam" id="PF04366">
    <property type="entry name" value="Ysc84"/>
    <property type="match status" value="1"/>
</dbReference>
<reference evidence="3 4" key="1">
    <citation type="journal article" date="2014" name="Int. J. Syst. Evol. Microbiol.">
        <title>Sneathiella chungangensis sp. nov., isolated from a marine sand, and emended description of the genus Sneathiella.</title>
        <authorList>
            <person name="Siamphan C."/>
            <person name="Kim H."/>
            <person name="Lee J.S."/>
            <person name="Kim W."/>
        </authorList>
    </citation>
    <scope>NUCLEOTIDE SEQUENCE [LARGE SCALE GENOMIC DNA]</scope>
    <source>
        <strain evidence="3 4">KCTC 32476</strain>
    </source>
</reference>
<dbReference type="PANTHER" id="PTHR15629:SF2">
    <property type="entry name" value="SH3 DOMAIN-CONTAINING YSC84-LIKE PROTEIN 1"/>
    <property type="match status" value="1"/>
</dbReference>
<dbReference type="PANTHER" id="PTHR15629">
    <property type="entry name" value="SH3YL1 PROTEIN"/>
    <property type="match status" value="1"/>
</dbReference>
<evidence type="ECO:0000259" key="2">
    <source>
        <dbReference type="Pfam" id="PF04366"/>
    </source>
</evidence>
<dbReference type="InterPro" id="IPR006311">
    <property type="entry name" value="TAT_signal"/>
</dbReference>
<evidence type="ECO:0000256" key="1">
    <source>
        <dbReference type="SAM" id="SignalP"/>
    </source>
</evidence>
<accession>A0A845MJC6</accession>
<dbReference type="EMBL" id="WTVA01000015">
    <property type="protein sequence ID" value="MZR24038.1"/>
    <property type="molecule type" value="Genomic_DNA"/>
</dbReference>
<dbReference type="CDD" id="cd11524">
    <property type="entry name" value="SYLF"/>
    <property type="match status" value="1"/>
</dbReference>
<keyword evidence="4" id="KW-1185">Reference proteome</keyword>
<keyword evidence="1" id="KW-0732">Signal</keyword>
<evidence type="ECO:0000313" key="4">
    <source>
        <dbReference type="Proteomes" id="UP000445696"/>
    </source>
</evidence>
<dbReference type="OrthoDB" id="9782434at2"/>
<feature type="signal peptide" evidence="1">
    <location>
        <begin position="1"/>
        <end position="31"/>
    </location>
</feature>